<dbReference type="PANTHER" id="PTHR48051:SF1">
    <property type="entry name" value="RAS SUPPRESSOR PROTEIN 1"/>
    <property type="match status" value="1"/>
</dbReference>
<gene>
    <name evidence="3" type="ORF">HD556DRAFT_1496111</name>
</gene>
<dbReference type="EMBL" id="JABBWE010000064">
    <property type="protein sequence ID" value="KAG1788880.1"/>
    <property type="molecule type" value="Genomic_DNA"/>
</dbReference>
<dbReference type="Gene3D" id="3.80.10.10">
    <property type="entry name" value="Ribonuclease Inhibitor"/>
    <property type="match status" value="1"/>
</dbReference>
<dbReference type="SMART" id="SM00369">
    <property type="entry name" value="LRR_TYP"/>
    <property type="match status" value="2"/>
</dbReference>
<protein>
    <submittedName>
        <fullName evidence="3">Uncharacterized protein</fullName>
    </submittedName>
</protein>
<dbReference type="Pfam" id="PF13855">
    <property type="entry name" value="LRR_8"/>
    <property type="match status" value="1"/>
</dbReference>
<dbReference type="GO" id="GO:0005737">
    <property type="term" value="C:cytoplasm"/>
    <property type="evidence" value="ECO:0007669"/>
    <property type="project" value="TreeGrafter"/>
</dbReference>
<evidence type="ECO:0000313" key="4">
    <source>
        <dbReference type="Proteomes" id="UP000719766"/>
    </source>
</evidence>
<dbReference type="Proteomes" id="UP000719766">
    <property type="component" value="Unassembled WGS sequence"/>
</dbReference>
<keyword evidence="2" id="KW-0677">Repeat</keyword>
<organism evidence="3 4">
    <name type="scientific">Suillus plorans</name>
    <dbReference type="NCBI Taxonomy" id="116603"/>
    <lineage>
        <taxon>Eukaryota</taxon>
        <taxon>Fungi</taxon>
        <taxon>Dikarya</taxon>
        <taxon>Basidiomycota</taxon>
        <taxon>Agaricomycotina</taxon>
        <taxon>Agaricomycetes</taxon>
        <taxon>Agaricomycetidae</taxon>
        <taxon>Boletales</taxon>
        <taxon>Suillineae</taxon>
        <taxon>Suillaceae</taxon>
        <taxon>Suillus</taxon>
    </lineage>
</organism>
<dbReference type="AlphaFoldDB" id="A0A9P7AGC8"/>
<dbReference type="InterPro" id="IPR032675">
    <property type="entry name" value="LRR_dom_sf"/>
</dbReference>
<comment type="caution">
    <text evidence="3">The sequence shown here is derived from an EMBL/GenBank/DDBJ whole genome shotgun (WGS) entry which is preliminary data.</text>
</comment>
<name>A0A9P7AGC8_9AGAM</name>
<dbReference type="InterPro" id="IPR003591">
    <property type="entry name" value="Leu-rich_rpt_typical-subtyp"/>
</dbReference>
<dbReference type="GeneID" id="64602651"/>
<proteinExistence type="predicted"/>
<dbReference type="InterPro" id="IPR001611">
    <property type="entry name" value="Leu-rich_rpt"/>
</dbReference>
<dbReference type="PANTHER" id="PTHR48051">
    <property type="match status" value="1"/>
</dbReference>
<dbReference type="Gene3D" id="3.30.70.1230">
    <property type="entry name" value="Nucleotide cyclase"/>
    <property type="match status" value="1"/>
</dbReference>
<dbReference type="SUPFAM" id="SSF55073">
    <property type="entry name" value="Nucleotide cyclase"/>
    <property type="match status" value="1"/>
</dbReference>
<evidence type="ECO:0000256" key="2">
    <source>
        <dbReference type="ARBA" id="ARBA00022737"/>
    </source>
</evidence>
<sequence>MTWAMGAEPNLPWHRHAFKFQISLQDDGNVPGLLQPRFSPPKFAFNVRAHDRKTYILRDKLKCGGAMELSSPRPLLLPLSKFPQLRLLHVLQLVHFNTTVVTTLAMEYPDEVDNVVQLTLDQFVGQSQDMFTHVHDDLQSEIDFIRFALAGRVGPEADEEVDQCRISLNAQQGIPPLPPRPETTITRDIDSVIGVSTSLPYTTSLSVWPVPPFKETLTKDNHVKSRAYDAEGNEIQVSMHKIPNIPLGKVEQRHVVWIFFPRLYTAASENPSSSARRPQFVLQELPPAFFRNLQQLEKLYRSGNQLTSIPTEDLVKMTRLSVLFLNGNKFQTLPAELGKIPSLTIIDASSNLLRYNIHNWEFDWNCVHGVHCDNPVCEPDPITGQMDYFWPMVIRAARISEIALGGKIMCSADVVRDMNAKIFENGQDTEYSEFQPTQTIEAIRQMLIALVPAVEVKLKGLGTPEMISPVYSAALSGRQDLDASGSHLNCDFYLLFIPRLHHCPAFAFNHVYITCTPLLRVSMVCTTFIPVHLDTTEGE</sequence>
<dbReference type="OrthoDB" id="2603924at2759"/>
<dbReference type="RefSeq" id="XP_041156041.1">
    <property type="nucleotide sequence ID" value="XM_041308887.1"/>
</dbReference>
<evidence type="ECO:0000256" key="1">
    <source>
        <dbReference type="ARBA" id="ARBA00022614"/>
    </source>
</evidence>
<dbReference type="SUPFAM" id="SSF52058">
    <property type="entry name" value="L domain-like"/>
    <property type="match status" value="1"/>
</dbReference>
<reference evidence="3" key="1">
    <citation type="journal article" date="2020" name="New Phytol.">
        <title>Comparative genomics reveals dynamic genome evolution in host specialist ectomycorrhizal fungi.</title>
        <authorList>
            <person name="Lofgren L.A."/>
            <person name="Nguyen N.H."/>
            <person name="Vilgalys R."/>
            <person name="Ruytinx J."/>
            <person name="Liao H.L."/>
            <person name="Branco S."/>
            <person name="Kuo A."/>
            <person name="LaButti K."/>
            <person name="Lipzen A."/>
            <person name="Andreopoulos W."/>
            <person name="Pangilinan J."/>
            <person name="Riley R."/>
            <person name="Hundley H."/>
            <person name="Na H."/>
            <person name="Barry K."/>
            <person name="Grigoriev I.V."/>
            <person name="Stajich J.E."/>
            <person name="Kennedy P.G."/>
        </authorList>
    </citation>
    <scope>NUCLEOTIDE SEQUENCE</scope>
    <source>
        <strain evidence="3">S12</strain>
    </source>
</reference>
<dbReference type="PROSITE" id="PS51450">
    <property type="entry name" value="LRR"/>
    <property type="match status" value="1"/>
</dbReference>
<dbReference type="InterPro" id="IPR050216">
    <property type="entry name" value="LRR_domain-containing"/>
</dbReference>
<accession>A0A9P7AGC8</accession>
<keyword evidence="4" id="KW-1185">Reference proteome</keyword>
<keyword evidence="1" id="KW-0433">Leucine-rich repeat</keyword>
<evidence type="ECO:0000313" key="3">
    <source>
        <dbReference type="EMBL" id="KAG1788880.1"/>
    </source>
</evidence>
<dbReference type="InterPro" id="IPR029787">
    <property type="entry name" value="Nucleotide_cyclase"/>
</dbReference>